<keyword evidence="1" id="KW-0472">Membrane</keyword>
<dbReference type="AlphaFoldDB" id="A0A0W1ABQ1"/>
<dbReference type="Proteomes" id="UP000054729">
    <property type="component" value="Unassembled WGS sequence"/>
</dbReference>
<keyword evidence="3" id="KW-1185">Reference proteome</keyword>
<comment type="caution">
    <text evidence="2">The sequence shown here is derived from an EMBL/GenBank/DDBJ whole genome shotgun (WGS) entry which is preliminary data.</text>
</comment>
<evidence type="ECO:0000313" key="2">
    <source>
        <dbReference type="EMBL" id="KTD78778.1"/>
    </source>
</evidence>
<feature type="transmembrane region" description="Helical" evidence="1">
    <location>
        <begin position="100"/>
        <end position="118"/>
    </location>
</feature>
<proteinExistence type="predicted"/>
<dbReference type="PATRIC" id="fig|66969.6.peg.1688"/>
<name>A0A0W1ABQ1_9GAMM</name>
<feature type="transmembrane region" description="Helical" evidence="1">
    <location>
        <begin position="138"/>
        <end position="166"/>
    </location>
</feature>
<dbReference type="RefSeq" id="WP_095197591.1">
    <property type="nucleotide sequence ID" value="NZ_CAAAIQ010000015.1"/>
</dbReference>
<evidence type="ECO:0000313" key="3">
    <source>
        <dbReference type="Proteomes" id="UP000054729"/>
    </source>
</evidence>
<feature type="transmembrane region" description="Helical" evidence="1">
    <location>
        <begin position="45"/>
        <end position="62"/>
    </location>
</feature>
<accession>A0A0W1ABQ1</accession>
<feature type="transmembrane region" description="Helical" evidence="1">
    <location>
        <begin position="15"/>
        <end position="33"/>
    </location>
</feature>
<feature type="transmembrane region" description="Helical" evidence="1">
    <location>
        <begin position="218"/>
        <end position="239"/>
    </location>
</feature>
<evidence type="ECO:0000256" key="1">
    <source>
        <dbReference type="SAM" id="Phobius"/>
    </source>
</evidence>
<organism evidence="2 3">
    <name type="scientific">Legionella waltersii</name>
    <dbReference type="NCBI Taxonomy" id="66969"/>
    <lineage>
        <taxon>Bacteria</taxon>
        <taxon>Pseudomonadati</taxon>
        <taxon>Pseudomonadota</taxon>
        <taxon>Gammaproteobacteria</taxon>
        <taxon>Legionellales</taxon>
        <taxon>Legionellaceae</taxon>
        <taxon>Legionella</taxon>
    </lineage>
</organism>
<dbReference type="OrthoDB" id="977790at2"/>
<reference evidence="2 3" key="1">
    <citation type="submission" date="2015-11" db="EMBL/GenBank/DDBJ databases">
        <title>Genomic analysis of 38 Legionella species identifies large and diverse effector repertoires.</title>
        <authorList>
            <person name="Burstein D."/>
            <person name="Amaro F."/>
            <person name="Zusman T."/>
            <person name="Lifshitz Z."/>
            <person name="Cohen O."/>
            <person name="Gilbert J.A."/>
            <person name="Pupko T."/>
            <person name="Shuman H.A."/>
            <person name="Segal G."/>
        </authorList>
    </citation>
    <scope>NUCLEOTIDE SEQUENCE [LARGE SCALE GENOMIC DNA]</scope>
    <source>
        <strain evidence="2 3">ATCC 51914</strain>
    </source>
</reference>
<keyword evidence="1" id="KW-1133">Transmembrane helix</keyword>
<sequence>MPKEGFGGLLTPKTSMQFAILIVLGGAPVFAFIDSPFLANYYPYGQDVANLIMFITYSWFLLKSNRKLYWLMVLMTISSLFAEIIGSILLGLYQYRLHNIPLYIPLGHAVIYATIYLVCKQPFVWSSHVDMERCLAKFAFVVSFMSLFVINDVGGFLGYLLFLIILRSRKKPLFYLNMFAMVYYIELCGTVCSTWSWYSVLGNHPSFPPIGYTPSGMAGLYILIDLVSNSIYFYALKFIRGFRGAQRTLLVENP</sequence>
<protein>
    <submittedName>
        <fullName evidence="2">Uncharacterized protein</fullName>
    </submittedName>
</protein>
<feature type="transmembrane region" description="Helical" evidence="1">
    <location>
        <begin position="173"/>
        <end position="198"/>
    </location>
</feature>
<keyword evidence="1" id="KW-0812">Transmembrane</keyword>
<feature type="transmembrane region" description="Helical" evidence="1">
    <location>
        <begin position="68"/>
        <end position="93"/>
    </location>
</feature>
<dbReference type="STRING" id="66969.Lwal_1548"/>
<gene>
    <name evidence="2" type="ORF">Lwal_1548</name>
</gene>
<dbReference type="EMBL" id="LNZB01000038">
    <property type="protein sequence ID" value="KTD78778.1"/>
    <property type="molecule type" value="Genomic_DNA"/>
</dbReference>